<comment type="caution">
    <text evidence="1">The sequence shown here is derived from an EMBL/GenBank/DDBJ whole genome shotgun (WGS) entry which is preliminary data.</text>
</comment>
<keyword evidence="2" id="KW-1185">Reference proteome</keyword>
<dbReference type="EMBL" id="JBBPBM010000041">
    <property type="protein sequence ID" value="KAK8524767.1"/>
    <property type="molecule type" value="Genomic_DNA"/>
</dbReference>
<evidence type="ECO:0000313" key="1">
    <source>
        <dbReference type="EMBL" id="KAK8524767.1"/>
    </source>
</evidence>
<protein>
    <submittedName>
        <fullName evidence="1">Uncharacterized protein</fullName>
    </submittedName>
</protein>
<name>A0ABR2CWN2_9ROSI</name>
<organism evidence="1 2">
    <name type="scientific">Hibiscus sabdariffa</name>
    <name type="common">roselle</name>
    <dbReference type="NCBI Taxonomy" id="183260"/>
    <lineage>
        <taxon>Eukaryota</taxon>
        <taxon>Viridiplantae</taxon>
        <taxon>Streptophyta</taxon>
        <taxon>Embryophyta</taxon>
        <taxon>Tracheophyta</taxon>
        <taxon>Spermatophyta</taxon>
        <taxon>Magnoliopsida</taxon>
        <taxon>eudicotyledons</taxon>
        <taxon>Gunneridae</taxon>
        <taxon>Pentapetalae</taxon>
        <taxon>rosids</taxon>
        <taxon>malvids</taxon>
        <taxon>Malvales</taxon>
        <taxon>Malvaceae</taxon>
        <taxon>Malvoideae</taxon>
        <taxon>Hibiscus</taxon>
    </lineage>
</organism>
<reference evidence="1 2" key="1">
    <citation type="journal article" date="2024" name="G3 (Bethesda)">
        <title>Genome assembly of Hibiscus sabdariffa L. provides insights into metabolisms of medicinal natural products.</title>
        <authorList>
            <person name="Kim T."/>
        </authorList>
    </citation>
    <scope>NUCLEOTIDE SEQUENCE [LARGE SCALE GENOMIC DNA]</scope>
    <source>
        <strain evidence="1">TK-2024</strain>
        <tissue evidence="1">Old leaves</tissue>
    </source>
</reference>
<sequence length="74" mass="8372">MMLSTLRTHQHRILYSRTPSGLSTQSCELQFLHLMASSGTADKTLPLTQTENRHIKNTIPNDDALDSVNPYYNP</sequence>
<accession>A0ABR2CWN2</accession>
<gene>
    <name evidence="1" type="ORF">V6N12_029622</name>
</gene>
<dbReference type="Proteomes" id="UP001472677">
    <property type="component" value="Unassembled WGS sequence"/>
</dbReference>
<proteinExistence type="predicted"/>
<evidence type="ECO:0000313" key="2">
    <source>
        <dbReference type="Proteomes" id="UP001472677"/>
    </source>
</evidence>